<gene>
    <name evidence="1" type="ORF">HMPREF0860_0026</name>
</gene>
<proteinExistence type="predicted"/>
<comment type="caution">
    <text evidence="1">The sequence shown here is derived from an EMBL/GenBank/DDBJ whole genome shotgun (WGS) entry which is preliminary data.</text>
</comment>
<reference evidence="1 2" key="1">
    <citation type="submission" date="2013-08" db="EMBL/GenBank/DDBJ databases">
        <authorList>
            <person name="Durkin A.S."/>
            <person name="Haft D.R."/>
            <person name="McCorrison J."/>
            <person name="Torralba M."/>
            <person name="Gillis M."/>
            <person name="Haft D.H."/>
            <person name="Methe B."/>
            <person name="Sutton G."/>
            <person name="Nelson K.E."/>
        </authorList>
    </citation>
    <scope>NUCLEOTIDE SEQUENCE [LARGE SCALE GENOMIC DNA]</scope>
    <source>
        <strain evidence="1 2">ATCC 35536</strain>
    </source>
</reference>
<evidence type="ECO:0008006" key="3">
    <source>
        <dbReference type="Google" id="ProtNLM"/>
    </source>
</evidence>
<keyword evidence="2" id="KW-1185">Reference proteome</keyword>
<evidence type="ECO:0000313" key="1">
    <source>
        <dbReference type="EMBL" id="ERK02607.1"/>
    </source>
</evidence>
<protein>
    <recommendedName>
        <fullName evidence="3">Lipoprotein</fullName>
    </recommendedName>
</protein>
<dbReference type="Proteomes" id="UP000016646">
    <property type="component" value="Unassembled WGS sequence"/>
</dbReference>
<organism evidence="1 2">
    <name type="scientific">Treponema socranskii subsp. socranskii VPI DR56BR1116 = ATCC 35536</name>
    <dbReference type="NCBI Taxonomy" id="1125725"/>
    <lineage>
        <taxon>Bacteria</taxon>
        <taxon>Pseudomonadati</taxon>
        <taxon>Spirochaetota</taxon>
        <taxon>Spirochaetia</taxon>
        <taxon>Spirochaetales</taxon>
        <taxon>Treponemataceae</taxon>
        <taxon>Treponema</taxon>
    </lineage>
</organism>
<name>A0ABN0P7W0_TRESO</name>
<accession>A0ABN0P7W0</accession>
<evidence type="ECO:0000313" key="2">
    <source>
        <dbReference type="Proteomes" id="UP000016646"/>
    </source>
</evidence>
<dbReference type="EMBL" id="AVQI01000050">
    <property type="protein sequence ID" value="ERK02607.1"/>
    <property type="molecule type" value="Genomic_DNA"/>
</dbReference>
<sequence>MKHGFSVKNDMRSLSAGGLPAAYSYYRYRFFSVCGRVPPA</sequence>